<feature type="signal peptide" evidence="2">
    <location>
        <begin position="1"/>
        <end position="26"/>
    </location>
</feature>
<evidence type="ECO:0000256" key="2">
    <source>
        <dbReference type="SAM" id="SignalP"/>
    </source>
</evidence>
<name>A0A2X0PAB1_9BASI</name>
<feature type="chain" id="PRO_5016039197" evidence="2">
    <location>
        <begin position="27"/>
        <end position="76"/>
    </location>
</feature>
<accession>A0A2X0PAB1</accession>
<dbReference type="Proteomes" id="UP000249464">
    <property type="component" value="Unassembled WGS sequence"/>
</dbReference>
<evidence type="ECO:0000313" key="3">
    <source>
        <dbReference type="EMBL" id="SGY64211.1"/>
    </source>
</evidence>
<sequence length="76" mass="8195">MLRSTKLPALLPLLAWLVTHSTPIQAWSFCVFGNSAGELATCSGLCQLTCHDPKMGKVESSHPSPRPRPLSGTEFS</sequence>
<gene>
    <name evidence="3" type="primary">BQ5605_C007g04883</name>
    <name evidence="3" type="ORF">BQ5605_C007G04883</name>
</gene>
<keyword evidence="4" id="KW-1185">Reference proteome</keyword>
<keyword evidence="2" id="KW-0732">Signal</keyword>
<evidence type="ECO:0000313" key="4">
    <source>
        <dbReference type="Proteomes" id="UP000249464"/>
    </source>
</evidence>
<dbReference type="AlphaFoldDB" id="A0A2X0PAB1"/>
<feature type="region of interest" description="Disordered" evidence="1">
    <location>
        <begin position="55"/>
        <end position="76"/>
    </location>
</feature>
<evidence type="ECO:0000256" key="1">
    <source>
        <dbReference type="SAM" id="MobiDB-lite"/>
    </source>
</evidence>
<protein>
    <submittedName>
        <fullName evidence="3">BQ5605_C007g04883 protein</fullName>
    </submittedName>
</protein>
<reference evidence="3 4" key="1">
    <citation type="submission" date="2016-11" db="EMBL/GenBank/DDBJ databases">
        <authorList>
            <person name="Jaros S."/>
            <person name="Januszkiewicz K."/>
            <person name="Wedrychowicz H."/>
        </authorList>
    </citation>
    <scope>NUCLEOTIDE SEQUENCE [LARGE SCALE GENOMIC DNA]</scope>
</reference>
<organism evidence="3 4">
    <name type="scientific">Microbotryum silenes-dioicae</name>
    <dbReference type="NCBI Taxonomy" id="796604"/>
    <lineage>
        <taxon>Eukaryota</taxon>
        <taxon>Fungi</taxon>
        <taxon>Dikarya</taxon>
        <taxon>Basidiomycota</taxon>
        <taxon>Pucciniomycotina</taxon>
        <taxon>Microbotryomycetes</taxon>
        <taxon>Microbotryales</taxon>
        <taxon>Microbotryaceae</taxon>
        <taxon>Microbotryum</taxon>
    </lineage>
</organism>
<dbReference type="EMBL" id="FQNC01000045">
    <property type="protein sequence ID" value="SGY64211.1"/>
    <property type="molecule type" value="Genomic_DNA"/>
</dbReference>
<proteinExistence type="predicted"/>